<evidence type="ECO:0000259" key="8">
    <source>
        <dbReference type="PROSITE" id="PS50110"/>
    </source>
</evidence>
<dbReference type="Proteomes" id="UP000729733">
    <property type="component" value="Unassembled WGS sequence"/>
</dbReference>
<evidence type="ECO:0000256" key="5">
    <source>
        <dbReference type="ARBA" id="ARBA00023163"/>
    </source>
</evidence>
<dbReference type="Pfam" id="PF00486">
    <property type="entry name" value="Trans_reg_C"/>
    <property type="match status" value="1"/>
</dbReference>
<keyword evidence="5" id="KW-0804">Transcription</keyword>
<comment type="caution">
    <text evidence="10">The sequence shown here is derived from an EMBL/GenBank/DDBJ whole genome shotgun (WGS) entry which is preliminary data.</text>
</comment>
<keyword evidence="4 7" id="KW-0238">DNA-binding</keyword>
<dbReference type="AlphaFoldDB" id="A0A964BU18"/>
<feature type="DNA-binding region" description="OmpR/PhoB-type" evidence="7">
    <location>
        <begin position="132"/>
        <end position="230"/>
    </location>
</feature>
<dbReference type="GO" id="GO:0000976">
    <property type="term" value="F:transcription cis-regulatory region binding"/>
    <property type="evidence" value="ECO:0007669"/>
    <property type="project" value="TreeGrafter"/>
</dbReference>
<feature type="domain" description="OmpR/PhoB-type" evidence="9">
    <location>
        <begin position="132"/>
        <end position="230"/>
    </location>
</feature>
<protein>
    <submittedName>
        <fullName evidence="10">Response regulator transcription factor</fullName>
    </submittedName>
</protein>
<dbReference type="RefSeq" id="WP_229640927.1">
    <property type="nucleotide sequence ID" value="NZ_JADWDC010000030.1"/>
</dbReference>
<dbReference type="CDD" id="cd17574">
    <property type="entry name" value="REC_OmpR"/>
    <property type="match status" value="1"/>
</dbReference>
<organism evidence="10 11">
    <name type="scientific">Waterburya agarophytonicola KI4</name>
    <dbReference type="NCBI Taxonomy" id="2874699"/>
    <lineage>
        <taxon>Bacteria</taxon>
        <taxon>Bacillati</taxon>
        <taxon>Cyanobacteriota</taxon>
        <taxon>Cyanophyceae</taxon>
        <taxon>Pleurocapsales</taxon>
        <taxon>Hyellaceae</taxon>
        <taxon>Waterburya</taxon>
        <taxon>Waterburya agarophytonicola</taxon>
    </lineage>
</organism>
<dbReference type="GO" id="GO:0000156">
    <property type="term" value="F:phosphorelay response regulator activity"/>
    <property type="evidence" value="ECO:0007669"/>
    <property type="project" value="TreeGrafter"/>
</dbReference>
<dbReference type="EMBL" id="JADWDC010000030">
    <property type="protein sequence ID" value="MCC0177860.1"/>
    <property type="molecule type" value="Genomic_DNA"/>
</dbReference>
<dbReference type="InterPro" id="IPR011006">
    <property type="entry name" value="CheY-like_superfamily"/>
</dbReference>
<dbReference type="InterPro" id="IPR001867">
    <property type="entry name" value="OmpR/PhoB-type_DNA-bd"/>
</dbReference>
<name>A0A964BU18_9CYAN</name>
<proteinExistence type="predicted"/>
<dbReference type="Gene3D" id="3.40.50.2300">
    <property type="match status" value="1"/>
</dbReference>
<evidence type="ECO:0000256" key="2">
    <source>
        <dbReference type="ARBA" id="ARBA00023012"/>
    </source>
</evidence>
<evidence type="ECO:0000256" key="6">
    <source>
        <dbReference type="PROSITE-ProRule" id="PRU00169"/>
    </source>
</evidence>
<gene>
    <name evidence="10" type="ORF">I4641_12820</name>
</gene>
<dbReference type="InterPro" id="IPR036388">
    <property type="entry name" value="WH-like_DNA-bd_sf"/>
</dbReference>
<keyword evidence="11" id="KW-1185">Reference proteome</keyword>
<dbReference type="CDD" id="cd00383">
    <property type="entry name" value="trans_reg_C"/>
    <property type="match status" value="1"/>
</dbReference>
<evidence type="ECO:0000256" key="1">
    <source>
        <dbReference type="ARBA" id="ARBA00022553"/>
    </source>
</evidence>
<keyword evidence="3" id="KW-0805">Transcription regulation</keyword>
<dbReference type="SUPFAM" id="SSF52172">
    <property type="entry name" value="CheY-like"/>
    <property type="match status" value="1"/>
</dbReference>
<evidence type="ECO:0000313" key="10">
    <source>
        <dbReference type="EMBL" id="MCC0177860.1"/>
    </source>
</evidence>
<dbReference type="SMART" id="SM00448">
    <property type="entry name" value="REC"/>
    <property type="match status" value="1"/>
</dbReference>
<evidence type="ECO:0000256" key="4">
    <source>
        <dbReference type="ARBA" id="ARBA00023125"/>
    </source>
</evidence>
<evidence type="ECO:0000256" key="3">
    <source>
        <dbReference type="ARBA" id="ARBA00023015"/>
    </source>
</evidence>
<dbReference type="PROSITE" id="PS51755">
    <property type="entry name" value="OMPR_PHOB"/>
    <property type="match status" value="1"/>
</dbReference>
<dbReference type="PANTHER" id="PTHR48111">
    <property type="entry name" value="REGULATOR OF RPOS"/>
    <property type="match status" value="1"/>
</dbReference>
<keyword evidence="1 6" id="KW-0597">Phosphoprotein</keyword>
<dbReference type="InterPro" id="IPR039420">
    <property type="entry name" value="WalR-like"/>
</dbReference>
<reference evidence="10" key="1">
    <citation type="journal article" date="2021" name="Antonie Van Leeuwenhoek">
        <title>Draft genome and description of Waterburya agarophytonicola gen. nov. sp. nov. (Pleurocapsales, Cyanobacteria): a seaweed symbiont.</title>
        <authorList>
            <person name="Bonthond G."/>
            <person name="Shalygin S."/>
            <person name="Bayer T."/>
            <person name="Weinberger F."/>
        </authorList>
    </citation>
    <scope>NUCLEOTIDE SEQUENCE</scope>
    <source>
        <strain evidence="10">KI4</strain>
    </source>
</reference>
<keyword evidence="2" id="KW-0902">Two-component regulatory system</keyword>
<dbReference type="Gene3D" id="1.10.10.10">
    <property type="entry name" value="Winged helix-like DNA-binding domain superfamily/Winged helix DNA-binding domain"/>
    <property type="match status" value="1"/>
</dbReference>
<dbReference type="GO" id="GO:0032993">
    <property type="term" value="C:protein-DNA complex"/>
    <property type="evidence" value="ECO:0007669"/>
    <property type="project" value="TreeGrafter"/>
</dbReference>
<dbReference type="Pfam" id="PF00072">
    <property type="entry name" value="Response_reg"/>
    <property type="match status" value="1"/>
</dbReference>
<dbReference type="PANTHER" id="PTHR48111:SF21">
    <property type="entry name" value="DNA-BINDING DUAL MASTER TRANSCRIPTIONAL REGULATOR RPAA"/>
    <property type="match status" value="1"/>
</dbReference>
<evidence type="ECO:0000313" key="11">
    <source>
        <dbReference type="Proteomes" id="UP000729733"/>
    </source>
</evidence>
<dbReference type="InterPro" id="IPR001789">
    <property type="entry name" value="Sig_transdc_resp-reg_receiver"/>
</dbReference>
<evidence type="ECO:0000256" key="7">
    <source>
        <dbReference type="PROSITE-ProRule" id="PRU01091"/>
    </source>
</evidence>
<feature type="modified residue" description="4-aspartylphosphate" evidence="6">
    <location>
        <position position="56"/>
    </location>
</feature>
<dbReference type="SMART" id="SM00862">
    <property type="entry name" value="Trans_reg_C"/>
    <property type="match status" value="1"/>
</dbReference>
<feature type="domain" description="Response regulatory" evidence="8">
    <location>
        <begin position="7"/>
        <end position="119"/>
    </location>
</feature>
<sequence length="240" mass="27599">MENTQKKVLIVDDDLALQHLINRFLSYNNYITEIAPNCAIARQKFQSFQPDLVFLDINLPDDTGLRLCEEMSKTNVMIVMLSSMTDSSYILEAFARGADDYIAKPFDLQILKARVEALFRRGANKITSPTINNSIVLDNLKINFYRREVILNNSSILLTALEFDLLYFLANNPNRVWDRAELISAIWNKDDYDGDDRKVDIHIGRIRKKIGDANSEFIKTVWGRGYMFELSSCNKVKLAD</sequence>
<evidence type="ECO:0000259" key="9">
    <source>
        <dbReference type="PROSITE" id="PS51755"/>
    </source>
</evidence>
<dbReference type="PROSITE" id="PS50110">
    <property type="entry name" value="RESPONSE_REGULATORY"/>
    <property type="match status" value="1"/>
</dbReference>
<accession>A0A964BU18</accession>
<dbReference type="GO" id="GO:0005829">
    <property type="term" value="C:cytosol"/>
    <property type="evidence" value="ECO:0007669"/>
    <property type="project" value="TreeGrafter"/>
</dbReference>
<dbReference type="GO" id="GO:0006355">
    <property type="term" value="P:regulation of DNA-templated transcription"/>
    <property type="evidence" value="ECO:0007669"/>
    <property type="project" value="InterPro"/>
</dbReference>